<protein>
    <submittedName>
        <fullName evidence="3">Uncharacterized protein</fullName>
    </submittedName>
</protein>
<evidence type="ECO:0000256" key="2">
    <source>
        <dbReference type="SAM" id="SignalP"/>
    </source>
</evidence>
<feature type="region of interest" description="Disordered" evidence="1">
    <location>
        <begin position="155"/>
        <end position="180"/>
    </location>
</feature>
<dbReference type="HOGENOM" id="CLU_109488_0_0_1"/>
<organism evidence="3 4">
    <name type="scientific">Hebeloma cylindrosporum</name>
    <dbReference type="NCBI Taxonomy" id="76867"/>
    <lineage>
        <taxon>Eukaryota</taxon>
        <taxon>Fungi</taxon>
        <taxon>Dikarya</taxon>
        <taxon>Basidiomycota</taxon>
        <taxon>Agaricomycotina</taxon>
        <taxon>Agaricomycetes</taxon>
        <taxon>Agaricomycetidae</taxon>
        <taxon>Agaricales</taxon>
        <taxon>Agaricineae</taxon>
        <taxon>Hymenogastraceae</taxon>
        <taxon>Hebeloma</taxon>
    </lineage>
</organism>
<evidence type="ECO:0000313" key="4">
    <source>
        <dbReference type="Proteomes" id="UP000053424"/>
    </source>
</evidence>
<name>A0A0C3CMD2_HEBCY</name>
<reference evidence="3 4" key="1">
    <citation type="submission" date="2014-04" db="EMBL/GenBank/DDBJ databases">
        <authorList>
            <consortium name="DOE Joint Genome Institute"/>
            <person name="Kuo A."/>
            <person name="Gay G."/>
            <person name="Dore J."/>
            <person name="Kohler A."/>
            <person name="Nagy L.G."/>
            <person name="Floudas D."/>
            <person name="Copeland A."/>
            <person name="Barry K.W."/>
            <person name="Cichocki N."/>
            <person name="Veneault-Fourrey C."/>
            <person name="LaButti K."/>
            <person name="Lindquist E.A."/>
            <person name="Lipzen A."/>
            <person name="Lundell T."/>
            <person name="Morin E."/>
            <person name="Murat C."/>
            <person name="Sun H."/>
            <person name="Tunlid A."/>
            <person name="Henrissat B."/>
            <person name="Grigoriev I.V."/>
            <person name="Hibbett D.S."/>
            <person name="Martin F."/>
            <person name="Nordberg H.P."/>
            <person name="Cantor M.N."/>
            <person name="Hua S.X."/>
        </authorList>
    </citation>
    <scope>NUCLEOTIDE SEQUENCE [LARGE SCALE GENOMIC DNA]</scope>
    <source>
        <strain evidence="4">h7</strain>
    </source>
</reference>
<keyword evidence="2" id="KW-0732">Signal</keyword>
<feature type="signal peptide" evidence="2">
    <location>
        <begin position="1"/>
        <end position="22"/>
    </location>
</feature>
<accession>A0A0C3CMD2</accession>
<evidence type="ECO:0000256" key="1">
    <source>
        <dbReference type="SAM" id="MobiDB-lite"/>
    </source>
</evidence>
<sequence>MYYHRAPSRLLWFFIGAGTATWWIKRKECEGRSFGPCRRLPPSSQGFPSTSNAAPAYQYPAPDPAKPSIPADSRDQAPVPTPPPQDAAPAGPRMRFPPPIWEWEKRQDREWEQDKENFIKMSSQAADVMVDLTESTLESILGTADILRAKLAEHRAAREREQKRMREQEEERRKNPPRLV</sequence>
<dbReference type="Proteomes" id="UP000053424">
    <property type="component" value="Unassembled WGS sequence"/>
</dbReference>
<dbReference type="OrthoDB" id="2960209at2759"/>
<proteinExistence type="predicted"/>
<feature type="region of interest" description="Disordered" evidence="1">
    <location>
        <begin position="40"/>
        <end position="98"/>
    </location>
</feature>
<dbReference type="EMBL" id="KN831773">
    <property type="protein sequence ID" value="KIM44941.1"/>
    <property type="molecule type" value="Genomic_DNA"/>
</dbReference>
<feature type="chain" id="PRO_5002173283" evidence="2">
    <location>
        <begin position="23"/>
        <end position="180"/>
    </location>
</feature>
<keyword evidence="4" id="KW-1185">Reference proteome</keyword>
<evidence type="ECO:0000313" key="3">
    <source>
        <dbReference type="EMBL" id="KIM44941.1"/>
    </source>
</evidence>
<gene>
    <name evidence="3" type="ORF">M413DRAFT_442916</name>
</gene>
<dbReference type="AlphaFoldDB" id="A0A0C3CMD2"/>
<feature type="compositionally biased region" description="Basic and acidic residues" evidence="1">
    <location>
        <begin position="155"/>
        <end position="174"/>
    </location>
</feature>
<reference evidence="4" key="2">
    <citation type="submission" date="2015-01" db="EMBL/GenBank/DDBJ databases">
        <title>Evolutionary Origins and Diversification of the Mycorrhizal Mutualists.</title>
        <authorList>
            <consortium name="DOE Joint Genome Institute"/>
            <consortium name="Mycorrhizal Genomics Consortium"/>
            <person name="Kohler A."/>
            <person name="Kuo A."/>
            <person name="Nagy L.G."/>
            <person name="Floudas D."/>
            <person name="Copeland A."/>
            <person name="Barry K.W."/>
            <person name="Cichocki N."/>
            <person name="Veneault-Fourrey C."/>
            <person name="LaButti K."/>
            <person name="Lindquist E.A."/>
            <person name="Lipzen A."/>
            <person name="Lundell T."/>
            <person name="Morin E."/>
            <person name="Murat C."/>
            <person name="Riley R."/>
            <person name="Ohm R."/>
            <person name="Sun H."/>
            <person name="Tunlid A."/>
            <person name="Henrissat B."/>
            <person name="Grigoriev I.V."/>
            <person name="Hibbett D.S."/>
            <person name="Martin F."/>
        </authorList>
    </citation>
    <scope>NUCLEOTIDE SEQUENCE [LARGE SCALE GENOMIC DNA]</scope>
    <source>
        <strain evidence="4">h7</strain>
    </source>
</reference>
<feature type="compositionally biased region" description="Polar residues" evidence="1">
    <location>
        <begin position="42"/>
        <end position="52"/>
    </location>
</feature>